<accession>A0A940DF60</accession>
<keyword evidence="7" id="KW-0067">ATP-binding</keyword>
<dbReference type="CDD" id="cd00822">
    <property type="entry name" value="TopoII_Trans_DNA_gyrase"/>
    <property type="match status" value="1"/>
</dbReference>
<dbReference type="Pfam" id="PF00986">
    <property type="entry name" value="DNA_gyraseB_C"/>
    <property type="match status" value="1"/>
</dbReference>
<evidence type="ECO:0000256" key="2">
    <source>
        <dbReference type="ARBA" id="ARBA00001946"/>
    </source>
</evidence>
<dbReference type="InterPro" id="IPR036890">
    <property type="entry name" value="HATPase_C_sf"/>
</dbReference>
<evidence type="ECO:0000313" key="13">
    <source>
        <dbReference type="EMBL" id="MBO8406979.1"/>
    </source>
</evidence>
<reference evidence="13" key="1">
    <citation type="submission" date="2020-10" db="EMBL/GenBank/DDBJ databases">
        <authorList>
            <person name="Gilroy R."/>
        </authorList>
    </citation>
    <scope>NUCLEOTIDE SEQUENCE</scope>
    <source>
        <strain evidence="13">B1-16210</strain>
    </source>
</reference>
<reference evidence="13" key="2">
    <citation type="journal article" date="2021" name="PeerJ">
        <title>Extensive microbial diversity within the chicken gut microbiome revealed by metagenomics and culture.</title>
        <authorList>
            <person name="Gilroy R."/>
            <person name="Ravi A."/>
            <person name="Getino M."/>
            <person name="Pursley I."/>
            <person name="Horton D.L."/>
            <person name="Alikhan N.F."/>
            <person name="Baker D."/>
            <person name="Gharbi K."/>
            <person name="Hall N."/>
            <person name="Watson M."/>
            <person name="Adriaenssens E.M."/>
            <person name="Foster-Nyarko E."/>
            <person name="Jarju S."/>
            <person name="Secka A."/>
            <person name="Antonio M."/>
            <person name="Oren A."/>
            <person name="Chaudhuri R.R."/>
            <person name="La Ragione R."/>
            <person name="Hildebrand F."/>
            <person name="Pallen M.J."/>
        </authorList>
    </citation>
    <scope>NUCLEOTIDE SEQUENCE</scope>
    <source>
        <strain evidence="13">B1-16210</strain>
    </source>
</reference>
<dbReference type="InterPro" id="IPR001241">
    <property type="entry name" value="Topo_IIA"/>
</dbReference>
<evidence type="ECO:0000259" key="12">
    <source>
        <dbReference type="PROSITE" id="PS50880"/>
    </source>
</evidence>
<proteinExistence type="inferred from homology"/>
<name>A0A940DF60_9PROT</name>
<evidence type="ECO:0000313" key="14">
    <source>
        <dbReference type="Proteomes" id="UP000721442"/>
    </source>
</evidence>
<dbReference type="Pfam" id="PF00204">
    <property type="entry name" value="DNA_gyraseB"/>
    <property type="match status" value="1"/>
</dbReference>
<dbReference type="InterPro" id="IPR003594">
    <property type="entry name" value="HATPase_dom"/>
</dbReference>
<sequence>MNEQNTHTYDASDIQVLEGLEPVRLRPGMYIGGTDEKAWHHLPVEILDNSIDEAVAGFAKKITVNLIDAKTIEITDDGRGIPVDEHPKFPGKSALEVILTTLHSGGKFNNNVYKTSGGLHGVGSSVVNALSSEMIVTISRDGYEWRQTFSRGKPTSSMTRGDATKNHGTKIRFTIDDEIFGANAVFKPIKIYRMARAKSFLSRGVRVTWICNPELLTEDMNIPAQTDFYYPNGVADFLDEKTRDKPRILPKIFSGTVDFPDDSGRVEWALTFLTDENGAASDDGFFASYCNTIATIDGGTHETGFKSAITRGIKAYGEKVNNKSAASIISDDVFDSVAAIVSVFYKTPQFLGQTKEKLSNPEIARFTENALRDPWEIFLASDPKTANAVLDFVINLANARIKTKQVKEIARKTPTKRIRMPAKLADCSKHGIDGTELFIVEGESAGGTAKQARDRATQAIMPLRGKVLNVVSNSDERFSANKELNELIDIIGAGTAKDWDESKLRYEKIIVMTDADVDGSHIASLLMAFFYQMMPQLIYGGHLYLSCPPLYKLTCGTESIYVDTDEELENLKNTKYKNKKIEISRFKGLGEMMPNQLKETTMSPKTRRLIRVELPPRTDDGAEDTEKTRTIVSELMGKKPEFRFKFITEHAQFVKDLFV</sequence>
<dbReference type="InterPro" id="IPR013506">
    <property type="entry name" value="Topo_IIA_bsu_dom2"/>
</dbReference>
<dbReference type="GO" id="GO:0003677">
    <property type="term" value="F:DNA binding"/>
    <property type="evidence" value="ECO:0007669"/>
    <property type="project" value="UniProtKB-KW"/>
</dbReference>
<evidence type="ECO:0000256" key="6">
    <source>
        <dbReference type="ARBA" id="ARBA00022741"/>
    </source>
</evidence>
<evidence type="ECO:0000256" key="5">
    <source>
        <dbReference type="ARBA" id="ARBA00022723"/>
    </source>
</evidence>
<dbReference type="EC" id="5.6.2.2" evidence="4"/>
<dbReference type="SMART" id="SM00433">
    <property type="entry name" value="TOP2c"/>
    <property type="match status" value="1"/>
</dbReference>
<dbReference type="GO" id="GO:0003918">
    <property type="term" value="F:DNA topoisomerase type II (double strand cut, ATP-hydrolyzing) activity"/>
    <property type="evidence" value="ECO:0007669"/>
    <property type="project" value="UniProtKB-EC"/>
</dbReference>
<dbReference type="CDD" id="cd16928">
    <property type="entry name" value="HATPase_GyrB-like"/>
    <property type="match status" value="1"/>
</dbReference>
<keyword evidence="6" id="KW-0547">Nucleotide-binding</keyword>
<evidence type="ECO:0000256" key="7">
    <source>
        <dbReference type="ARBA" id="ARBA00022840"/>
    </source>
</evidence>
<dbReference type="Gene3D" id="3.30.230.10">
    <property type="match status" value="1"/>
</dbReference>
<dbReference type="FunFam" id="3.40.50.670:FF:000001">
    <property type="entry name" value="DNA topoisomerase 2"/>
    <property type="match status" value="1"/>
</dbReference>
<keyword evidence="5" id="KW-0479">Metal-binding</keyword>
<dbReference type="PROSITE" id="PS50880">
    <property type="entry name" value="TOPRIM"/>
    <property type="match status" value="1"/>
</dbReference>
<dbReference type="InterPro" id="IPR020568">
    <property type="entry name" value="Ribosomal_Su5_D2-typ_SF"/>
</dbReference>
<keyword evidence="8" id="KW-0460">Magnesium</keyword>
<dbReference type="SUPFAM" id="SSF55874">
    <property type="entry name" value="ATPase domain of HSP90 chaperone/DNA topoisomerase II/histidine kinase"/>
    <property type="match status" value="1"/>
</dbReference>
<comment type="similarity">
    <text evidence="3">Belongs to the type II topoisomerase GyrB family.</text>
</comment>
<keyword evidence="9" id="KW-0799">Topoisomerase</keyword>
<feature type="domain" description="Toprim" evidence="12">
    <location>
        <begin position="435"/>
        <end position="549"/>
    </location>
</feature>
<dbReference type="InterPro" id="IPR000565">
    <property type="entry name" value="Topo_IIA_B"/>
</dbReference>
<dbReference type="PANTHER" id="PTHR45866:SF1">
    <property type="entry name" value="DNA GYRASE SUBUNIT B, MITOCHONDRIAL"/>
    <property type="match status" value="1"/>
</dbReference>
<evidence type="ECO:0000256" key="10">
    <source>
        <dbReference type="ARBA" id="ARBA00023125"/>
    </source>
</evidence>
<keyword evidence="10" id="KW-0238">DNA-binding</keyword>
<evidence type="ECO:0000256" key="1">
    <source>
        <dbReference type="ARBA" id="ARBA00000185"/>
    </source>
</evidence>
<dbReference type="SUPFAM" id="SSF54211">
    <property type="entry name" value="Ribosomal protein S5 domain 2-like"/>
    <property type="match status" value="1"/>
</dbReference>
<evidence type="ECO:0000256" key="11">
    <source>
        <dbReference type="ARBA" id="ARBA00023235"/>
    </source>
</evidence>
<dbReference type="EMBL" id="JADINE010000011">
    <property type="protein sequence ID" value="MBO8406979.1"/>
    <property type="molecule type" value="Genomic_DNA"/>
</dbReference>
<comment type="catalytic activity">
    <reaction evidence="1">
        <text>ATP-dependent breakage, passage and rejoining of double-stranded DNA.</text>
        <dbReference type="EC" id="5.6.2.2"/>
    </reaction>
</comment>
<evidence type="ECO:0000256" key="8">
    <source>
        <dbReference type="ARBA" id="ARBA00022842"/>
    </source>
</evidence>
<dbReference type="GO" id="GO:0006265">
    <property type="term" value="P:DNA topological change"/>
    <property type="evidence" value="ECO:0007669"/>
    <property type="project" value="InterPro"/>
</dbReference>
<dbReference type="Pfam" id="PF02518">
    <property type="entry name" value="HATPase_c"/>
    <property type="match status" value="1"/>
</dbReference>
<comment type="cofactor">
    <cofactor evidence="2">
        <name>Mg(2+)</name>
        <dbReference type="ChEBI" id="CHEBI:18420"/>
    </cofactor>
</comment>
<dbReference type="InterPro" id="IPR002288">
    <property type="entry name" value="DNA_gyrase_B_C"/>
</dbReference>
<dbReference type="PRINTS" id="PR00418">
    <property type="entry name" value="TPI2FAMILY"/>
</dbReference>
<dbReference type="InterPro" id="IPR014721">
    <property type="entry name" value="Ribsml_uS5_D2-typ_fold_subgr"/>
</dbReference>
<dbReference type="PRINTS" id="PR01159">
    <property type="entry name" value="DNAGYRASEB"/>
</dbReference>
<dbReference type="InterPro" id="IPR006171">
    <property type="entry name" value="TOPRIM_dom"/>
</dbReference>
<dbReference type="Gene3D" id="3.30.565.10">
    <property type="entry name" value="Histidine kinase-like ATPase, C-terminal domain"/>
    <property type="match status" value="1"/>
</dbReference>
<dbReference type="Proteomes" id="UP000721442">
    <property type="component" value="Unassembled WGS sequence"/>
</dbReference>
<gene>
    <name evidence="13" type="ORF">IAC77_00780</name>
</gene>
<dbReference type="SUPFAM" id="SSF56719">
    <property type="entry name" value="Type II DNA topoisomerase"/>
    <property type="match status" value="1"/>
</dbReference>
<evidence type="ECO:0000256" key="3">
    <source>
        <dbReference type="ARBA" id="ARBA00010708"/>
    </source>
</evidence>
<dbReference type="Pfam" id="PF01751">
    <property type="entry name" value="Toprim"/>
    <property type="match status" value="1"/>
</dbReference>
<keyword evidence="11" id="KW-0413">Isomerase</keyword>
<comment type="caution">
    <text evidence="13">The sequence shown here is derived from an EMBL/GenBank/DDBJ whole genome shotgun (WGS) entry which is preliminary data.</text>
</comment>
<evidence type="ECO:0000256" key="4">
    <source>
        <dbReference type="ARBA" id="ARBA00012895"/>
    </source>
</evidence>
<dbReference type="InterPro" id="IPR013759">
    <property type="entry name" value="Topo_IIA_B_C"/>
</dbReference>
<protein>
    <recommendedName>
        <fullName evidence="4">DNA topoisomerase (ATP-hydrolyzing)</fullName>
        <ecNumber evidence="4">5.6.2.2</ecNumber>
    </recommendedName>
</protein>
<dbReference type="PANTHER" id="PTHR45866">
    <property type="entry name" value="DNA GYRASE/TOPOISOMERASE SUBUNIT B"/>
    <property type="match status" value="1"/>
</dbReference>
<dbReference type="SMART" id="SM00387">
    <property type="entry name" value="HATPase_c"/>
    <property type="match status" value="1"/>
</dbReference>
<organism evidence="13 14">
    <name type="scientific">Candidatus Enterousia excrementavium</name>
    <dbReference type="NCBI Taxonomy" id="2840789"/>
    <lineage>
        <taxon>Bacteria</taxon>
        <taxon>Pseudomonadati</taxon>
        <taxon>Pseudomonadota</taxon>
        <taxon>Alphaproteobacteria</taxon>
        <taxon>Candidatus Enterousia</taxon>
    </lineage>
</organism>
<dbReference type="InterPro" id="IPR013760">
    <property type="entry name" value="Topo_IIA-like_dom_sf"/>
</dbReference>
<dbReference type="AlphaFoldDB" id="A0A940DF60"/>
<dbReference type="Gene3D" id="3.40.50.670">
    <property type="match status" value="1"/>
</dbReference>
<dbReference type="GO" id="GO:0005524">
    <property type="term" value="F:ATP binding"/>
    <property type="evidence" value="ECO:0007669"/>
    <property type="project" value="UniProtKB-KW"/>
</dbReference>
<evidence type="ECO:0000256" key="9">
    <source>
        <dbReference type="ARBA" id="ARBA00023029"/>
    </source>
</evidence>
<dbReference type="GO" id="GO:0046872">
    <property type="term" value="F:metal ion binding"/>
    <property type="evidence" value="ECO:0007669"/>
    <property type="project" value="UniProtKB-KW"/>
</dbReference>